<dbReference type="PANTHER" id="PTHR23513:SF6">
    <property type="entry name" value="MAJOR FACILITATOR SUPERFAMILY ASSOCIATED DOMAIN-CONTAINING PROTEIN"/>
    <property type="match status" value="1"/>
</dbReference>
<sequence>MSLRAPRIRFGPLWHHADFIRLWTGDTLSQFGAQITSLAIPLLAVTSLQASTFEVGMLETLQNLAFLVIGLPAGAWIDRLIQRHVMITADLVRFGLLLSLPVAHLFDVLTLWHLYAVAVIFGMATVFFDVSYQSYLPGLVPHDNLVEGNSKLQASQSVARVAGPGVGGFIIGWLRPVGALWASSFGYLWSAFWVWRIKARQPAHDPTNRQTLVHDIGEGLGFVFRHPLLRAITMTTGISNFFSSIGFAVMMVFLARTLGLHASIIGIVFMFGSIGGLIGVALTQPLGKAIGQGPTLWISTAVSGLMLFVAPFIQADWTIWLFAAAFLVMDVAIVVYNITQVSFRQSLCPPHLLGRMNATIRFVVWGTMPLGSFAGALIGEHFGVRTALFVGAIGAAFSFLPIFFSRLRQMATLPTGESGAAGVEGIAESDVDTGDDAPSAP</sequence>
<evidence type="ECO:0000256" key="2">
    <source>
        <dbReference type="ARBA" id="ARBA00022475"/>
    </source>
</evidence>
<evidence type="ECO:0000256" key="4">
    <source>
        <dbReference type="ARBA" id="ARBA00022989"/>
    </source>
</evidence>
<evidence type="ECO:0000256" key="5">
    <source>
        <dbReference type="ARBA" id="ARBA00023136"/>
    </source>
</evidence>
<keyword evidence="4 6" id="KW-1133">Transmembrane helix</keyword>
<feature type="transmembrane region" description="Helical" evidence="6">
    <location>
        <begin position="231"/>
        <end position="254"/>
    </location>
</feature>
<dbReference type="AlphaFoldDB" id="A0A7Z0IJA8"/>
<dbReference type="GO" id="GO:0005886">
    <property type="term" value="C:plasma membrane"/>
    <property type="evidence" value="ECO:0007669"/>
    <property type="project" value="UniProtKB-SubCell"/>
</dbReference>
<protein>
    <submittedName>
        <fullName evidence="7">MFS family permease</fullName>
    </submittedName>
</protein>
<feature type="transmembrane region" description="Helical" evidence="6">
    <location>
        <begin position="319"/>
        <end position="338"/>
    </location>
</feature>
<evidence type="ECO:0000256" key="1">
    <source>
        <dbReference type="ARBA" id="ARBA00004651"/>
    </source>
</evidence>
<dbReference type="Pfam" id="PF07690">
    <property type="entry name" value="MFS_1"/>
    <property type="match status" value="1"/>
</dbReference>
<dbReference type="Proteomes" id="UP000539111">
    <property type="component" value="Unassembled WGS sequence"/>
</dbReference>
<dbReference type="InterPro" id="IPR011701">
    <property type="entry name" value="MFS"/>
</dbReference>
<comment type="subcellular location">
    <subcellularLocation>
        <location evidence="1">Cell membrane</location>
        <topology evidence="1">Multi-pass membrane protein</topology>
    </subcellularLocation>
</comment>
<gene>
    <name evidence="7" type="ORF">BJY26_003538</name>
</gene>
<keyword evidence="8" id="KW-1185">Reference proteome</keyword>
<feature type="transmembrane region" description="Helical" evidence="6">
    <location>
        <begin position="295"/>
        <end position="313"/>
    </location>
</feature>
<keyword evidence="5 6" id="KW-0472">Membrane</keyword>
<dbReference type="EMBL" id="JACBZP010000001">
    <property type="protein sequence ID" value="NYI69232.1"/>
    <property type="molecule type" value="Genomic_DNA"/>
</dbReference>
<proteinExistence type="predicted"/>
<accession>A0A7Z0IJA8</accession>
<dbReference type="PANTHER" id="PTHR23513">
    <property type="entry name" value="INTEGRAL MEMBRANE EFFLUX PROTEIN-RELATED"/>
    <property type="match status" value="1"/>
</dbReference>
<dbReference type="Gene3D" id="1.20.1250.20">
    <property type="entry name" value="MFS general substrate transporter like domains"/>
    <property type="match status" value="1"/>
</dbReference>
<dbReference type="GO" id="GO:0022857">
    <property type="term" value="F:transmembrane transporter activity"/>
    <property type="evidence" value="ECO:0007669"/>
    <property type="project" value="InterPro"/>
</dbReference>
<organism evidence="7 8">
    <name type="scientific">Spelaeicoccus albus</name>
    <dbReference type="NCBI Taxonomy" id="1280376"/>
    <lineage>
        <taxon>Bacteria</taxon>
        <taxon>Bacillati</taxon>
        <taxon>Actinomycetota</taxon>
        <taxon>Actinomycetes</taxon>
        <taxon>Micrococcales</taxon>
        <taxon>Brevibacteriaceae</taxon>
        <taxon>Spelaeicoccus</taxon>
    </lineage>
</organism>
<dbReference type="SUPFAM" id="SSF103473">
    <property type="entry name" value="MFS general substrate transporter"/>
    <property type="match status" value="1"/>
</dbReference>
<dbReference type="InterPro" id="IPR036259">
    <property type="entry name" value="MFS_trans_sf"/>
</dbReference>
<keyword evidence="3 6" id="KW-0812">Transmembrane</keyword>
<evidence type="ECO:0000313" key="7">
    <source>
        <dbReference type="EMBL" id="NYI69232.1"/>
    </source>
</evidence>
<dbReference type="CDD" id="cd06173">
    <property type="entry name" value="MFS_MefA_like"/>
    <property type="match status" value="1"/>
</dbReference>
<evidence type="ECO:0000256" key="6">
    <source>
        <dbReference type="SAM" id="Phobius"/>
    </source>
</evidence>
<keyword evidence="2" id="KW-1003">Cell membrane</keyword>
<feature type="transmembrane region" description="Helical" evidence="6">
    <location>
        <begin position="112"/>
        <end position="132"/>
    </location>
</feature>
<name>A0A7Z0IJA8_9MICO</name>
<feature type="transmembrane region" description="Helical" evidence="6">
    <location>
        <begin position="359"/>
        <end position="378"/>
    </location>
</feature>
<evidence type="ECO:0000256" key="3">
    <source>
        <dbReference type="ARBA" id="ARBA00022692"/>
    </source>
</evidence>
<comment type="caution">
    <text evidence="7">The sequence shown here is derived from an EMBL/GenBank/DDBJ whole genome shotgun (WGS) entry which is preliminary data.</text>
</comment>
<evidence type="ECO:0000313" key="8">
    <source>
        <dbReference type="Proteomes" id="UP000539111"/>
    </source>
</evidence>
<feature type="transmembrane region" description="Helical" evidence="6">
    <location>
        <begin position="384"/>
        <end position="404"/>
    </location>
</feature>
<dbReference type="RefSeq" id="WP_179429491.1">
    <property type="nucleotide sequence ID" value="NZ_JACBZP010000001.1"/>
</dbReference>
<reference evidence="7 8" key="1">
    <citation type="submission" date="2020-07" db="EMBL/GenBank/DDBJ databases">
        <title>Sequencing the genomes of 1000 actinobacteria strains.</title>
        <authorList>
            <person name="Klenk H.-P."/>
        </authorList>
    </citation>
    <scope>NUCLEOTIDE SEQUENCE [LARGE SCALE GENOMIC DNA]</scope>
    <source>
        <strain evidence="7 8">DSM 26341</strain>
    </source>
</reference>
<feature type="transmembrane region" description="Helical" evidence="6">
    <location>
        <begin position="260"/>
        <end position="283"/>
    </location>
</feature>